<dbReference type="EMBL" id="BPLR01011017">
    <property type="protein sequence ID" value="GIY43720.1"/>
    <property type="molecule type" value="Genomic_DNA"/>
</dbReference>
<comment type="caution">
    <text evidence="1">The sequence shown here is derived from an EMBL/GenBank/DDBJ whole genome shotgun (WGS) entry which is preliminary data.</text>
</comment>
<sequence length="122" mass="13889">MSNAEFVPPLRGVMEYRAKPFADVLQVVDLLITASCAFSGTPKFLIDCPVNIGRLEKVENDNSLHYNIFLMTDTLSSMTCSRDTCRQGLSTIGIRRRVFRRLLKALFSHYKRNTADESRGQR</sequence>
<dbReference type="AlphaFoldDB" id="A0AAV4TC72"/>
<evidence type="ECO:0000313" key="1">
    <source>
        <dbReference type="EMBL" id="GIY43720.1"/>
    </source>
</evidence>
<organism evidence="1 2">
    <name type="scientific">Caerostris extrusa</name>
    <name type="common">Bark spider</name>
    <name type="synonym">Caerostris bankana</name>
    <dbReference type="NCBI Taxonomy" id="172846"/>
    <lineage>
        <taxon>Eukaryota</taxon>
        <taxon>Metazoa</taxon>
        <taxon>Ecdysozoa</taxon>
        <taxon>Arthropoda</taxon>
        <taxon>Chelicerata</taxon>
        <taxon>Arachnida</taxon>
        <taxon>Araneae</taxon>
        <taxon>Araneomorphae</taxon>
        <taxon>Entelegynae</taxon>
        <taxon>Araneoidea</taxon>
        <taxon>Araneidae</taxon>
        <taxon>Caerostris</taxon>
    </lineage>
</organism>
<keyword evidence="2" id="KW-1185">Reference proteome</keyword>
<accession>A0AAV4TC72</accession>
<dbReference type="Proteomes" id="UP001054945">
    <property type="component" value="Unassembled WGS sequence"/>
</dbReference>
<name>A0AAV4TC72_CAEEX</name>
<protein>
    <submittedName>
        <fullName evidence="1">Uncharacterized protein</fullName>
    </submittedName>
</protein>
<reference evidence="1 2" key="1">
    <citation type="submission" date="2021-06" db="EMBL/GenBank/DDBJ databases">
        <title>Caerostris extrusa draft genome.</title>
        <authorList>
            <person name="Kono N."/>
            <person name="Arakawa K."/>
        </authorList>
    </citation>
    <scope>NUCLEOTIDE SEQUENCE [LARGE SCALE GENOMIC DNA]</scope>
</reference>
<gene>
    <name evidence="1" type="ORF">CEXT_104971</name>
</gene>
<evidence type="ECO:0000313" key="2">
    <source>
        <dbReference type="Proteomes" id="UP001054945"/>
    </source>
</evidence>
<proteinExistence type="predicted"/>